<evidence type="ECO:0000313" key="5">
    <source>
        <dbReference type="EMBL" id="RSI93540.1"/>
    </source>
</evidence>
<dbReference type="InterPro" id="IPR046254">
    <property type="entry name" value="DUF6287"/>
</dbReference>
<feature type="compositionally biased region" description="Basic and acidic residues" evidence="2">
    <location>
        <begin position="1"/>
        <end position="11"/>
    </location>
</feature>
<feature type="coiled-coil region" evidence="1">
    <location>
        <begin position="261"/>
        <end position="295"/>
    </location>
</feature>
<feature type="compositionally biased region" description="Low complexity" evidence="2">
    <location>
        <begin position="15"/>
        <end position="24"/>
    </location>
</feature>
<dbReference type="EMBL" id="RJNZ01000003">
    <property type="protein sequence ID" value="RSI93540.1"/>
    <property type="molecule type" value="Genomic_DNA"/>
</dbReference>
<dbReference type="Proteomes" id="UP000267870">
    <property type="component" value="Unassembled WGS sequence"/>
</dbReference>
<feature type="transmembrane region" description="Helical" evidence="3">
    <location>
        <begin position="37"/>
        <end position="57"/>
    </location>
</feature>
<protein>
    <recommendedName>
        <fullName evidence="4">DUF6287 domain-containing protein</fullName>
    </recommendedName>
</protein>
<evidence type="ECO:0000259" key="4">
    <source>
        <dbReference type="Pfam" id="PF19804"/>
    </source>
</evidence>
<keyword evidence="3" id="KW-0472">Membrane</keyword>
<sequence length="298" mass="32913">MTKKNFEETNDPKTSVSKGVKGSSPATIRSKVFKIKVYIGIAISLLVVAILASIFLFSSNKANKESSPASSVTSTKESTSQTSTSQGKTDEIDKDKQEKIQKLKDQLTDLDTKITEAEALVSKLKEETAVPKLDIEALRNNDLSSLKGTWRTLSGNEYVINESGEMYATSYRDGQKFEYITELKGSKGQDRRNSETASLSAWVKDSVAGGFVVVAVPSGVVMKPGDDGKLTDNSNHDEERLFAGQQYEAMLSRPEDVYYRVKPDTSKLEEEEKNLAQLQAEREAIKTSLESKEKKNTN</sequence>
<feature type="compositionally biased region" description="Low complexity" evidence="2">
    <location>
        <begin position="70"/>
        <end position="87"/>
    </location>
</feature>
<evidence type="ECO:0000313" key="6">
    <source>
        <dbReference type="Proteomes" id="UP000267870"/>
    </source>
</evidence>
<gene>
    <name evidence="5" type="ORF">D8845_03900</name>
</gene>
<accession>A0A3R9K5T3</accession>
<feature type="region of interest" description="Disordered" evidence="2">
    <location>
        <begin position="63"/>
        <end position="97"/>
    </location>
</feature>
<feature type="region of interest" description="Disordered" evidence="2">
    <location>
        <begin position="1"/>
        <end position="24"/>
    </location>
</feature>
<evidence type="ECO:0000256" key="1">
    <source>
        <dbReference type="SAM" id="Coils"/>
    </source>
</evidence>
<keyword evidence="3" id="KW-0812">Transmembrane</keyword>
<reference evidence="5 6" key="1">
    <citation type="submission" date="2018-11" db="EMBL/GenBank/DDBJ databases">
        <title>Species Designations Belie Phenotypic and Genotypic Heterogeneity in Oral Streptococci.</title>
        <authorList>
            <person name="Velsko I."/>
        </authorList>
    </citation>
    <scope>NUCLEOTIDE SEQUENCE [LARGE SCALE GENOMIC DNA]</scope>
    <source>
        <strain evidence="5 6">BCC55</strain>
    </source>
</reference>
<name>A0A3R9K5T3_STRMT</name>
<keyword evidence="3" id="KW-1133">Transmembrane helix</keyword>
<evidence type="ECO:0000256" key="2">
    <source>
        <dbReference type="SAM" id="MobiDB-lite"/>
    </source>
</evidence>
<evidence type="ECO:0000256" key="3">
    <source>
        <dbReference type="SAM" id="Phobius"/>
    </source>
</evidence>
<feature type="compositionally biased region" description="Basic and acidic residues" evidence="2">
    <location>
        <begin position="88"/>
        <end position="97"/>
    </location>
</feature>
<proteinExistence type="predicted"/>
<dbReference type="Pfam" id="PF19804">
    <property type="entry name" value="DUF6287"/>
    <property type="match status" value="1"/>
</dbReference>
<organism evidence="5 6">
    <name type="scientific">Streptococcus mitis</name>
    <dbReference type="NCBI Taxonomy" id="28037"/>
    <lineage>
        <taxon>Bacteria</taxon>
        <taxon>Bacillati</taxon>
        <taxon>Bacillota</taxon>
        <taxon>Bacilli</taxon>
        <taxon>Lactobacillales</taxon>
        <taxon>Streptococcaceae</taxon>
        <taxon>Streptococcus</taxon>
        <taxon>Streptococcus mitis group</taxon>
    </lineage>
</organism>
<dbReference type="RefSeq" id="WP_125452562.1">
    <property type="nucleotide sequence ID" value="NZ_RJNZ01000003.1"/>
</dbReference>
<comment type="caution">
    <text evidence="5">The sequence shown here is derived from an EMBL/GenBank/DDBJ whole genome shotgun (WGS) entry which is preliminary data.</text>
</comment>
<feature type="domain" description="DUF6287" evidence="4">
    <location>
        <begin position="133"/>
        <end position="164"/>
    </location>
</feature>
<dbReference type="AlphaFoldDB" id="A0A3R9K5T3"/>
<keyword evidence="1" id="KW-0175">Coiled coil</keyword>